<dbReference type="PROSITE" id="PS51257">
    <property type="entry name" value="PROKAR_LIPOPROTEIN"/>
    <property type="match status" value="1"/>
</dbReference>
<gene>
    <name evidence="1" type="ORF">U6A24_02915</name>
</gene>
<protein>
    <recommendedName>
        <fullName evidence="3">Lipoprotein</fullName>
    </recommendedName>
</protein>
<proteinExistence type="predicted"/>
<evidence type="ECO:0000313" key="2">
    <source>
        <dbReference type="Proteomes" id="UP001327027"/>
    </source>
</evidence>
<dbReference type="Proteomes" id="UP001327027">
    <property type="component" value="Unassembled WGS sequence"/>
</dbReference>
<evidence type="ECO:0008006" key="3">
    <source>
        <dbReference type="Google" id="ProtNLM"/>
    </source>
</evidence>
<feature type="non-terminal residue" evidence="1">
    <location>
        <position position="138"/>
    </location>
</feature>
<accession>A0ABU5ZSN3</accession>
<sequence>MKHYFKGYTLTTLTMVFLTIFTGCQEEELLLEETEQVTETVTPQNSIFHKKGFVSKEEIPDIMSNLKSKMPTKSVHSINKIKDNGVSIYIDKIKHLSIKGQHTNYTFPVSVEGSLPNELFMLSIDQNIDGSIEEPIMI</sequence>
<comment type="caution">
    <text evidence="1">The sequence shown here is derived from an EMBL/GenBank/DDBJ whole genome shotgun (WGS) entry which is preliminary data.</text>
</comment>
<keyword evidence="2" id="KW-1185">Reference proteome</keyword>
<name>A0ABU5ZSN3_9FLAO</name>
<dbReference type="RefSeq" id="WP_324178438.1">
    <property type="nucleotide sequence ID" value="NZ_JAYKLX010000001.1"/>
</dbReference>
<organism evidence="1 2">
    <name type="scientific">Aquimarina gracilis</name>
    <dbReference type="NCBI Taxonomy" id="874422"/>
    <lineage>
        <taxon>Bacteria</taxon>
        <taxon>Pseudomonadati</taxon>
        <taxon>Bacteroidota</taxon>
        <taxon>Flavobacteriia</taxon>
        <taxon>Flavobacteriales</taxon>
        <taxon>Flavobacteriaceae</taxon>
        <taxon>Aquimarina</taxon>
    </lineage>
</organism>
<dbReference type="EMBL" id="JAYKLX010000001">
    <property type="protein sequence ID" value="MEB3344392.1"/>
    <property type="molecule type" value="Genomic_DNA"/>
</dbReference>
<reference evidence="1 2" key="1">
    <citation type="journal article" date="2013" name="Int. J. Syst. Evol. Microbiol.">
        <title>Aquimarina gracilis sp. nov., isolated from the gut microflora of a mussel, Mytilus coruscus, and emended description of Aquimarina spongiae.</title>
        <authorList>
            <person name="Park S.C."/>
            <person name="Choe H.N."/>
            <person name="Baik K.S."/>
            <person name="Seong C.N."/>
        </authorList>
    </citation>
    <scope>NUCLEOTIDE SEQUENCE [LARGE SCALE GENOMIC DNA]</scope>
    <source>
        <strain evidence="1 2">PSC32</strain>
    </source>
</reference>
<evidence type="ECO:0000313" key="1">
    <source>
        <dbReference type="EMBL" id="MEB3344392.1"/>
    </source>
</evidence>